<dbReference type="InterPro" id="IPR011701">
    <property type="entry name" value="MFS"/>
</dbReference>
<reference evidence="8" key="1">
    <citation type="submission" date="2020-06" db="EMBL/GenBank/DDBJ databases">
        <title>Draft genome sequences of strains closely related to Aspergillus parafelis and Aspergillus hiratsukae.</title>
        <authorList>
            <person name="Dos Santos R.A.C."/>
            <person name="Rivero-Menendez O."/>
            <person name="Steenwyk J.L."/>
            <person name="Mead M.E."/>
            <person name="Goldman G.H."/>
            <person name="Alastruey-Izquierdo A."/>
            <person name="Rokas A."/>
        </authorList>
    </citation>
    <scope>NUCLEOTIDE SEQUENCE</scope>
    <source>
        <strain evidence="8">CNM-CM5623</strain>
    </source>
</reference>
<dbReference type="Gene3D" id="1.20.1250.20">
    <property type="entry name" value="MFS general substrate transporter like domains"/>
    <property type="match status" value="1"/>
</dbReference>
<accession>A0A8H6UIP6</accession>
<sequence>MSQQAESKAAADPEVQQTHNYDGQGTQEDPFIVEFQKDDPGNPMNWSQFRKWFITAIVTFSVFAITFTSSAYSASANELIPDFNMSTEVFTVGLSLFVLGFAIGPAVWGPLVISLNLPYADASNLTVPCRSELYGRQALWLVSHITMVAFIGGSAGSRNVATLLVLRFFSGTFGGSPLVNSGGAIADLFPPAQRGLAMTLYCVAPFLGPILGPIVGGFVSENVGWRWVQGVCCIFIGVIGIIGVIFVPETYGPVLLIRRANQLSKAHGKVYISVLEKNQGKKEPSEVFQRALIRPWVLLFREPIVLVASLYMAIIYGTVYMFMSAMPIVYNEQRGWSEGIGGLAFMGIAVGIIIGLLYAIYDNNRRYTKLLLSKSATAESRLPPAIVGAVALPVGMFAFAWTNYPHIHWSVSMILSAPFGFGCVLVILPIVNYLIDAYTIYAASVLAAAAIFRSIVGAVFPLFTTQMYDRLGIHWASSLPAFLTLACMPFPFIMYRYGGALRMKCKYAFEAAEMMRRMQMQQAPAPVKEEEDSPSEGGSWDVWLSYSVRCVK</sequence>
<evidence type="ECO:0000256" key="3">
    <source>
        <dbReference type="ARBA" id="ARBA00022989"/>
    </source>
</evidence>
<dbReference type="Proteomes" id="UP000654922">
    <property type="component" value="Unassembled WGS sequence"/>
</dbReference>
<dbReference type="PANTHER" id="PTHR23502">
    <property type="entry name" value="MAJOR FACILITATOR SUPERFAMILY"/>
    <property type="match status" value="1"/>
</dbReference>
<feature type="transmembrane region" description="Helical" evidence="6">
    <location>
        <begin position="382"/>
        <end position="401"/>
    </location>
</feature>
<feature type="transmembrane region" description="Helical" evidence="6">
    <location>
        <begin position="196"/>
        <end position="215"/>
    </location>
</feature>
<evidence type="ECO:0000256" key="2">
    <source>
        <dbReference type="ARBA" id="ARBA00022692"/>
    </source>
</evidence>
<evidence type="ECO:0000259" key="7">
    <source>
        <dbReference type="PROSITE" id="PS50850"/>
    </source>
</evidence>
<dbReference type="OrthoDB" id="446368at2759"/>
<feature type="transmembrane region" description="Helical" evidence="6">
    <location>
        <begin position="440"/>
        <end position="463"/>
    </location>
</feature>
<dbReference type="SUPFAM" id="SSF103473">
    <property type="entry name" value="MFS general substrate transporter"/>
    <property type="match status" value="1"/>
</dbReference>
<keyword evidence="3 6" id="KW-1133">Transmembrane helix</keyword>
<feature type="transmembrane region" description="Helical" evidence="6">
    <location>
        <begin position="304"/>
        <end position="323"/>
    </location>
</feature>
<name>A0A8H6UIP6_9EURO</name>
<dbReference type="AlphaFoldDB" id="A0A8H6UIP6"/>
<dbReference type="Pfam" id="PF07690">
    <property type="entry name" value="MFS_1"/>
    <property type="match status" value="1"/>
</dbReference>
<feature type="transmembrane region" description="Helical" evidence="6">
    <location>
        <begin position="475"/>
        <end position="495"/>
    </location>
</feature>
<keyword evidence="2 6" id="KW-0812">Transmembrane</keyword>
<organism evidence="8 9">
    <name type="scientific">Aspergillus felis</name>
    <dbReference type="NCBI Taxonomy" id="1287682"/>
    <lineage>
        <taxon>Eukaryota</taxon>
        <taxon>Fungi</taxon>
        <taxon>Dikarya</taxon>
        <taxon>Ascomycota</taxon>
        <taxon>Pezizomycotina</taxon>
        <taxon>Eurotiomycetes</taxon>
        <taxon>Eurotiomycetidae</taxon>
        <taxon>Eurotiales</taxon>
        <taxon>Aspergillaceae</taxon>
        <taxon>Aspergillus</taxon>
        <taxon>Aspergillus subgen. Fumigati</taxon>
    </lineage>
</organism>
<dbReference type="GO" id="GO:0022857">
    <property type="term" value="F:transmembrane transporter activity"/>
    <property type="evidence" value="ECO:0007669"/>
    <property type="project" value="InterPro"/>
</dbReference>
<evidence type="ECO:0000256" key="4">
    <source>
        <dbReference type="ARBA" id="ARBA00023136"/>
    </source>
</evidence>
<feature type="transmembrane region" description="Helical" evidence="6">
    <location>
        <begin position="343"/>
        <end position="361"/>
    </location>
</feature>
<protein>
    <recommendedName>
        <fullName evidence="7">Major facilitator superfamily (MFS) profile domain-containing protein</fullName>
    </recommendedName>
</protein>
<dbReference type="InterPro" id="IPR020846">
    <property type="entry name" value="MFS_dom"/>
</dbReference>
<dbReference type="EMBL" id="JACBAE010001400">
    <property type="protein sequence ID" value="KAF7155817.1"/>
    <property type="molecule type" value="Genomic_DNA"/>
</dbReference>
<feature type="transmembrane region" description="Helical" evidence="6">
    <location>
        <begin position="227"/>
        <end position="248"/>
    </location>
</feature>
<gene>
    <name evidence="8" type="ORF">CNMCM5623_008697</name>
</gene>
<dbReference type="PANTHER" id="PTHR23502:SF158">
    <property type="entry name" value="MULTIDRUG TRANSPORTER, PUTATIVE (AFU_ORTHOLOGUE AFUA_3G01890)-RELATED"/>
    <property type="match status" value="1"/>
</dbReference>
<evidence type="ECO:0000256" key="1">
    <source>
        <dbReference type="ARBA" id="ARBA00004141"/>
    </source>
</evidence>
<dbReference type="PROSITE" id="PS50850">
    <property type="entry name" value="MFS"/>
    <property type="match status" value="1"/>
</dbReference>
<dbReference type="FunFam" id="1.20.1250.20:FF:000011">
    <property type="entry name" value="MFS multidrug transporter, putative"/>
    <property type="match status" value="1"/>
</dbReference>
<evidence type="ECO:0000313" key="9">
    <source>
        <dbReference type="Proteomes" id="UP000654922"/>
    </source>
</evidence>
<feature type="transmembrane region" description="Helical" evidence="6">
    <location>
        <begin position="52"/>
        <end position="72"/>
    </location>
</feature>
<feature type="compositionally biased region" description="Polar residues" evidence="5">
    <location>
        <begin position="15"/>
        <end position="26"/>
    </location>
</feature>
<dbReference type="CDD" id="cd17323">
    <property type="entry name" value="MFS_Tpo1_MDR_like"/>
    <property type="match status" value="1"/>
</dbReference>
<comment type="caution">
    <text evidence="8">The sequence shown here is derived from an EMBL/GenBank/DDBJ whole genome shotgun (WGS) entry which is preliminary data.</text>
</comment>
<evidence type="ECO:0000256" key="6">
    <source>
        <dbReference type="SAM" id="Phobius"/>
    </source>
</evidence>
<proteinExistence type="predicted"/>
<dbReference type="InterPro" id="IPR036259">
    <property type="entry name" value="MFS_trans_sf"/>
</dbReference>
<feature type="region of interest" description="Disordered" evidence="5">
    <location>
        <begin position="1"/>
        <end position="26"/>
    </location>
</feature>
<evidence type="ECO:0000313" key="8">
    <source>
        <dbReference type="EMBL" id="KAF7155817.1"/>
    </source>
</evidence>
<feature type="domain" description="Major facilitator superfamily (MFS) profile" evidence="7">
    <location>
        <begin position="54"/>
        <end position="504"/>
    </location>
</feature>
<dbReference type="GO" id="GO:0005886">
    <property type="term" value="C:plasma membrane"/>
    <property type="evidence" value="ECO:0007669"/>
    <property type="project" value="TreeGrafter"/>
</dbReference>
<keyword evidence="4 6" id="KW-0472">Membrane</keyword>
<feature type="transmembrane region" description="Helical" evidence="6">
    <location>
        <begin position="407"/>
        <end position="428"/>
    </location>
</feature>
<feature type="transmembrane region" description="Helical" evidence="6">
    <location>
        <begin position="92"/>
        <end position="117"/>
    </location>
</feature>
<evidence type="ECO:0000256" key="5">
    <source>
        <dbReference type="SAM" id="MobiDB-lite"/>
    </source>
</evidence>
<comment type="subcellular location">
    <subcellularLocation>
        <location evidence="1">Membrane</location>
        <topology evidence="1">Multi-pass membrane protein</topology>
    </subcellularLocation>
</comment>